<dbReference type="Pfam" id="PF00092">
    <property type="entry name" value="VWA"/>
    <property type="match status" value="1"/>
</dbReference>
<evidence type="ECO:0000259" key="1">
    <source>
        <dbReference type="PROSITE" id="PS50234"/>
    </source>
</evidence>
<sequence>MNTFKKYSQTLLFCGLLLGIAACQSSKTKIRRQYHILHTLEFDLYQAKKSSDQALEALKRDVKKNGNSREGLERIKRAELLTKKTTRLVNYINKTKQHLVNNAGQGLDPKTHYPKDPLNTHTTQRLMRQKADTLASKLDTQVVWLSKEFIDLDLPKFEPLTKVYQKLSFYQAFFAHDHLGEVLVTLTTFQATVLRYQSEALKKLGAGDLSSDLKFDRKAAFRNAFPEGERYATIYENQFYQVGQNPLSTFSIDVDNASYSNVRRFVNDGQPLPKNAVRVEEMINYFEYDYPQPTPTKDKEGKLQTHPFSVNTEYGTCPWNPHHKLLQIGLQGENLQTKNASPANLVFLVDASGSMDSEDKLPLLKRSFKVLLKQLTDSRTKIAIVAYAGASGLVLPATSVSHREKILTALENIESGGSTAGGEGIELAYKIAQQAFIAGGNNRVILATDGDFNVGLSSDEELMQLISNKRKSGVYLTCLGFGTGNLNDSMMEKLTNAGNGNYYYIDGINEAKKVLAKNLTGTLYAIAKDVKIQLEFNPARVKSYRLVGYENRVLKHRDFKNDQVDAGELGVGHTVTALYEIVPVNRTQPMLADEIPLKYQTTQIDSAALANNELVTIKLRYKRPKENKSRLIEKVVKNKLVTQTSNNFKFATTVAAFGMRLRNSPYVGNTSYQQIYSWGQYAKSVDSNGYRREFLELVKKMIAN</sequence>
<dbReference type="Proteomes" id="UP000004095">
    <property type="component" value="Unassembled WGS sequence"/>
</dbReference>
<accession>A1ZHE2</accession>
<dbReference type="PROSITE" id="PS51257">
    <property type="entry name" value="PROKAR_LIPOPROTEIN"/>
    <property type="match status" value="1"/>
</dbReference>
<name>A1ZHE2_MICM2</name>
<evidence type="ECO:0000313" key="3">
    <source>
        <dbReference type="Proteomes" id="UP000004095"/>
    </source>
</evidence>
<dbReference type="CDD" id="cd01465">
    <property type="entry name" value="vWA_subgroup"/>
    <property type="match status" value="1"/>
</dbReference>
<reference evidence="2 3" key="1">
    <citation type="submission" date="2007-01" db="EMBL/GenBank/DDBJ databases">
        <authorList>
            <person name="Haygood M."/>
            <person name="Podell S."/>
            <person name="Anderson C."/>
            <person name="Hopkinson B."/>
            <person name="Roe K."/>
            <person name="Barbeau K."/>
            <person name="Gaasterland T."/>
            <person name="Ferriera S."/>
            <person name="Johnson J."/>
            <person name="Kravitz S."/>
            <person name="Beeson K."/>
            <person name="Sutton G."/>
            <person name="Rogers Y.-H."/>
            <person name="Friedman R."/>
            <person name="Frazier M."/>
            <person name="Venter J.C."/>
        </authorList>
    </citation>
    <scope>NUCLEOTIDE SEQUENCE [LARGE SCALE GENOMIC DNA]</scope>
    <source>
        <strain evidence="2 3">ATCC 23134</strain>
    </source>
</reference>
<dbReference type="InterPro" id="IPR036465">
    <property type="entry name" value="vWFA_dom_sf"/>
</dbReference>
<dbReference type="Gene3D" id="3.40.50.410">
    <property type="entry name" value="von Willebrand factor, type A domain"/>
    <property type="match status" value="1"/>
</dbReference>
<dbReference type="InterPro" id="IPR022156">
    <property type="entry name" value="Uncharacterised_YfbK_N"/>
</dbReference>
<dbReference type="SUPFAM" id="SSF53300">
    <property type="entry name" value="vWA-like"/>
    <property type="match status" value="1"/>
</dbReference>
<dbReference type="SMART" id="SM00327">
    <property type="entry name" value="VWA"/>
    <property type="match status" value="1"/>
</dbReference>
<dbReference type="InterPro" id="IPR051266">
    <property type="entry name" value="CLCR"/>
</dbReference>
<protein>
    <submittedName>
        <fullName evidence="2">von Willebrand factor type A domain protein</fullName>
    </submittedName>
</protein>
<organism evidence="2 3">
    <name type="scientific">Microscilla marina ATCC 23134</name>
    <dbReference type="NCBI Taxonomy" id="313606"/>
    <lineage>
        <taxon>Bacteria</taxon>
        <taxon>Pseudomonadati</taxon>
        <taxon>Bacteroidota</taxon>
        <taxon>Cytophagia</taxon>
        <taxon>Cytophagales</taxon>
        <taxon>Microscillaceae</taxon>
        <taxon>Microscilla</taxon>
    </lineage>
</organism>
<dbReference type="AlphaFoldDB" id="A1ZHE2"/>
<dbReference type="EMBL" id="AAWS01000007">
    <property type="protein sequence ID" value="EAY30411.1"/>
    <property type="molecule type" value="Genomic_DNA"/>
</dbReference>
<evidence type="ECO:0000313" key="2">
    <source>
        <dbReference type="EMBL" id="EAY30411.1"/>
    </source>
</evidence>
<dbReference type="PANTHER" id="PTHR10579:SF43">
    <property type="entry name" value="ZINC FINGER (C3HC4-TYPE RING FINGER) FAMILY PROTEIN"/>
    <property type="match status" value="1"/>
</dbReference>
<dbReference type="PANTHER" id="PTHR10579">
    <property type="entry name" value="CALCIUM-ACTIVATED CHLORIDE CHANNEL REGULATOR"/>
    <property type="match status" value="1"/>
</dbReference>
<proteinExistence type="predicted"/>
<dbReference type="eggNOG" id="COG2304">
    <property type="taxonomic scope" value="Bacteria"/>
</dbReference>
<dbReference type="Pfam" id="PF12450">
    <property type="entry name" value="vWF_A"/>
    <property type="match status" value="1"/>
</dbReference>
<dbReference type="PROSITE" id="PS50234">
    <property type="entry name" value="VWFA"/>
    <property type="match status" value="1"/>
</dbReference>
<dbReference type="Pfam" id="PF12081">
    <property type="entry name" value="GldM_1st"/>
    <property type="match status" value="1"/>
</dbReference>
<gene>
    <name evidence="2" type="ORF">M23134_08240</name>
</gene>
<dbReference type="Pfam" id="PF12034">
    <property type="entry name" value="YfbK_C"/>
    <property type="match status" value="1"/>
</dbReference>
<dbReference type="InterPro" id="IPR021908">
    <property type="entry name" value="YfbK_C"/>
</dbReference>
<dbReference type="InterPro" id="IPR002035">
    <property type="entry name" value="VWF_A"/>
</dbReference>
<dbReference type="RefSeq" id="WP_002695430.1">
    <property type="nucleotide sequence ID" value="NZ_AAWS01000007.1"/>
</dbReference>
<comment type="caution">
    <text evidence="2">The sequence shown here is derived from an EMBL/GenBank/DDBJ whole genome shotgun (WGS) entry which is preliminary data.</text>
</comment>
<feature type="domain" description="VWFA" evidence="1">
    <location>
        <begin position="344"/>
        <end position="523"/>
    </location>
</feature>
<keyword evidence="3" id="KW-1185">Reference proteome</keyword>
<dbReference type="InterPro" id="IPR022720">
    <property type="entry name" value="Motility-assoc_prot_GldM_N"/>
</dbReference>